<proteinExistence type="predicted"/>
<name>A0ABR3NJA2_9TELE</name>
<dbReference type="EMBL" id="JAYMGO010000003">
    <property type="protein sequence ID" value="KAL1276984.1"/>
    <property type="molecule type" value="Genomic_DNA"/>
</dbReference>
<gene>
    <name evidence="1" type="ORF">QQF64_023657</name>
</gene>
<accession>A0ABR3NJA2</accession>
<evidence type="ECO:0000313" key="2">
    <source>
        <dbReference type="Proteomes" id="UP001558613"/>
    </source>
</evidence>
<dbReference type="Proteomes" id="UP001558613">
    <property type="component" value="Unassembled WGS sequence"/>
</dbReference>
<protein>
    <submittedName>
        <fullName evidence="1">Uncharacterized protein</fullName>
    </submittedName>
</protein>
<comment type="caution">
    <text evidence="1">The sequence shown here is derived from an EMBL/GenBank/DDBJ whole genome shotgun (WGS) entry which is preliminary data.</text>
</comment>
<organism evidence="1 2">
    <name type="scientific">Cirrhinus molitorella</name>
    <name type="common">mud carp</name>
    <dbReference type="NCBI Taxonomy" id="172907"/>
    <lineage>
        <taxon>Eukaryota</taxon>
        <taxon>Metazoa</taxon>
        <taxon>Chordata</taxon>
        <taxon>Craniata</taxon>
        <taxon>Vertebrata</taxon>
        <taxon>Euteleostomi</taxon>
        <taxon>Actinopterygii</taxon>
        <taxon>Neopterygii</taxon>
        <taxon>Teleostei</taxon>
        <taxon>Ostariophysi</taxon>
        <taxon>Cypriniformes</taxon>
        <taxon>Cyprinidae</taxon>
        <taxon>Labeoninae</taxon>
        <taxon>Labeonini</taxon>
        <taxon>Cirrhinus</taxon>
    </lineage>
</organism>
<reference evidence="1 2" key="1">
    <citation type="submission" date="2023-09" db="EMBL/GenBank/DDBJ databases">
        <authorList>
            <person name="Wang M."/>
        </authorList>
    </citation>
    <scope>NUCLEOTIDE SEQUENCE [LARGE SCALE GENOMIC DNA]</scope>
    <source>
        <strain evidence="1">GT-2023</strain>
        <tissue evidence="1">Liver</tissue>
    </source>
</reference>
<keyword evidence="2" id="KW-1185">Reference proteome</keyword>
<sequence length="83" mass="9520">MQGTNTHLPQLADKITSFTGKLEMWEQKVKEGNIDSFESLKSFTEVNKLQNTVIPCMTTHISALQEHFQSFYSRIQRSHCDSA</sequence>
<evidence type="ECO:0000313" key="1">
    <source>
        <dbReference type="EMBL" id="KAL1276984.1"/>
    </source>
</evidence>